<dbReference type="Proteomes" id="UP000262621">
    <property type="component" value="Unassembled WGS sequence"/>
</dbReference>
<accession>A0A372G1F3</accession>
<dbReference type="SUPFAM" id="SSF48498">
    <property type="entry name" value="Tetracyclin repressor-like, C-terminal domain"/>
    <property type="match status" value="1"/>
</dbReference>
<feature type="domain" description="BetI-type transcriptional repressor C-terminal" evidence="1">
    <location>
        <begin position="35"/>
        <end position="112"/>
    </location>
</feature>
<dbReference type="Gene3D" id="1.10.357.10">
    <property type="entry name" value="Tetracycline Repressor, domain 2"/>
    <property type="match status" value="1"/>
</dbReference>
<dbReference type="InterPro" id="IPR036271">
    <property type="entry name" value="Tet_transcr_reg_TetR-rel_C_sf"/>
</dbReference>
<proteinExistence type="predicted"/>
<sequence>MVTRYRHDRTESGAYPARWWGQARPGGGGIVRTRRCRDPWRMLMEFWIAAAHDAELRAHAAVLAEQYRQPFVEAVQRGVDSGSFAPRFAVPAVVDVLVATMDGLLYPLVLGHRGSAENGVDRVFLIVPGGDDGHRSVTGLGSAVRAFLDLAQSREVKRVVLMTALGMGHAPAEVEQRACAS</sequence>
<evidence type="ECO:0000259" key="1">
    <source>
        <dbReference type="Pfam" id="PF13977"/>
    </source>
</evidence>
<evidence type="ECO:0000313" key="2">
    <source>
        <dbReference type="EMBL" id="RFS46569.1"/>
    </source>
</evidence>
<reference evidence="2 3" key="1">
    <citation type="submission" date="2018-08" db="EMBL/GenBank/DDBJ databases">
        <title>Verrucosispora craniellae sp. nov., isolated from a marine sponge in the South China Sea.</title>
        <authorList>
            <person name="Li L."/>
            <person name="Lin H.W."/>
        </authorList>
    </citation>
    <scope>NUCLEOTIDE SEQUENCE [LARGE SCALE GENOMIC DNA]</scope>
    <source>
        <strain evidence="2 3">LHW63014</strain>
    </source>
</reference>
<dbReference type="EMBL" id="QVFU01000008">
    <property type="protein sequence ID" value="RFS46569.1"/>
    <property type="molecule type" value="Genomic_DNA"/>
</dbReference>
<name>A0A372G1F3_9ACTN</name>
<dbReference type="AlphaFoldDB" id="A0A372G1F3"/>
<protein>
    <recommendedName>
        <fullName evidence="1">BetI-type transcriptional repressor C-terminal domain-containing protein</fullName>
    </recommendedName>
</protein>
<keyword evidence="3" id="KW-1185">Reference proteome</keyword>
<dbReference type="RefSeq" id="WP_117227831.1">
    <property type="nucleotide sequence ID" value="NZ_CP061725.1"/>
</dbReference>
<dbReference type="Pfam" id="PF13977">
    <property type="entry name" value="TetR_C_6"/>
    <property type="match status" value="1"/>
</dbReference>
<gene>
    <name evidence="2" type="ORF">D0Q02_10775</name>
</gene>
<organism evidence="2 3">
    <name type="scientific">Micromonospora craniellae</name>
    <dbReference type="NCBI Taxonomy" id="2294034"/>
    <lineage>
        <taxon>Bacteria</taxon>
        <taxon>Bacillati</taxon>
        <taxon>Actinomycetota</taxon>
        <taxon>Actinomycetes</taxon>
        <taxon>Micromonosporales</taxon>
        <taxon>Micromonosporaceae</taxon>
        <taxon>Micromonospora</taxon>
    </lineage>
</organism>
<dbReference type="OrthoDB" id="4726108at2"/>
<comment type="caution">
    <text evidence="2">The sequence shown here is derived from an EMBL/GenBank/DDBJ whole genome shotgun (WGS) entry which is preliminary data.</text>
</comment>
<evidence type="ECO:0000313" key="3">
    <source>
        <dbReference type="Proteomes" id="UP000262621"/>
    </source>
</evidence>
<dbReference type="InterPro" id="IPR039538">
    <property type="entry name" value="BetI_C"/>
</dbReference>